<name>A0A9N8D8S7_9STRA</name>
<sequence>MTALIETLFAPVVSTTTTSQAASTSSSAQHQPPIFTKSFTLQTMIMITRTLDVRRVYNSDHELRVSIDVPGAERGALSLHLDNRTESRPSIQIRGVLNGEAVSKTLGLPTTSALNLNQLHARLANGILDVVAPKLVSTAASDVSTSTSSAAANETRTIPIVAV</sequence>
<proteinExistence type="predicted"/>
<dbReference type="AlphaFoldDB" id="A0A9N8D8S7"/>
<evidence type="ECO:0000313" key="2">
    <source>
        <dbReference type="Proteomes" id="UP001153069"/>
    </source>
</evidence>
<dbReference type="InterPro" id="IPR008978">
    <property type="entry name" value="HSP20-like_chaperone"/>
</dbReference>
<organism evidence="1 2">
    <name type="scientific">Seminavis robusta</name>
    <dbReference type="NCBI Taxonomy" id="568900"/>
    <lineage>
        <taxon>Eukaryota</taxon>
        <taxon>Sar</taxon>
        <taxon>Stramenopiles</taxon>
        <taxon>Ochrophyta</taxon>
        <taxon>Bacillariophyta</taxon>
        <taxon>Bacillariophyceae</taxon>
        <taxon>Bacillariophycidae</taxon>
        <taxon>Naviculales</taxon>
        <taxon>Naviculaceae</taxon>
        <taxon>Seminavis</taxon>
    </lineage>
</organism>
<keyword evidence="2" id="KW-1185">Reference proteome</keyword>
<dbReference type="SUPFAM" id="SSF49764">
    <property type="entry name" value="HSP20-like chaperones"/>
    <property type="match status" value="1"/>
</dbReference>
<evidence type="ECO:0008006" key="3">
    <source>
        <dbReference type="Google" id="ProtNLM"/>
    </source>
</evidence>
<dbReference type="EMBL" id="CAICTM010000033">
    <property type="protein sequence ID" value="CAB9498219.1"/>
    <property type="molecule type" value="Genomic_DNA"/>
</dbReference>
<dbReference type="CDD" id="cd06464">
    <property type="entry name" value="ACD_sHsps-like"/>
    <property type="match status" value="1"/>
</dbReference>
<evidence type="ECO:0000313" key="1">
    <source>
        <dbReference type="EMBL" id="CAB9498219.1"/>
    </source>
</evidence>
<reference evidence="1" key="1">
    <citation type="submission" date="2020-06" db="EMBL/GenBank/DDBJ databases">
        <authorList>
            <consortium name="Plant Systems Biology data submission"/>
        </authorList>
    </citation>
    <scope>NUCLEOTIDE SEQUENCE</scope>
    <source>
        <strain evidence="1">D6</strain>
    </source>
</reference>
<gene>
    <name evidence="1" type="ORF">SEMRO_33_G021540.1</name>
</gene>
<protein>
    <recommendedName>
        <fullName evidence="3">SHSP domain-containing protein</fullName>
    </recommendedName>
</protein>
<dbReference type="Gene3D" id="2.60.40.790">
    <property type="match status" value="1"/>
</dbReference>
<accession>A0A9N8D8S7</accession>
<dbReference type="Proteomes" id="UP001153069">
    <property type="component" value="Unassembled WGS sequence"/>
</dbReference>
<comment type="caution">
    <text evidence="1">The sequence shown here is derived from an EMBL/GenBank/DDBJ whole genome shotgun (WGS) entry which is preliminary data.</text>
</comment>